<organism evidence="2 3">
    <name type="scientific">Hibiscus sabdariffa</name>
    <name type="common">roselle</name>
    <dbReference type="NCBI Taxonomy" id="183260"/>
    <lineage>
        <taxon>Eukaryota</taxon>
        <taxon>Viridiplantae</taxon>
        <taxon>Streptophyta</taxon>
        <taxon>Embryophyta</taxon>
        <taxon>Tracheophyta</taxon>
        <taxon>Spermatophyta</taxon>
        <taxon>Magnoliopsida</taxon>
        <taxon>eudicotyledons</taxon>
        <taxon>Gunneridae</taxon>
        <taxon>Pentapetalae</taxon>
        <taxon>rosids</taxon>
        <taxon>malvids</taxon>
        <taxon>Malvales</taxon>
        <taxon>Malvaceae</taxon>
        <taxon>Malvoideae</taxon>
        <taxon>Hibiscus</taxon>
    </lineage>
</organism>
<gene>
    <name evidence="2" type="ORF">V6N11_051005</name>
</gene>
<dbReference type="InterPro" id="IPR052929">
    <property type="entry name" value="RNase_H-like_EbsB-rel"/>
</dbReference>
<comment type="caution">
    <text evidence="2">The sequence shown here is derived from an EMBL/GenBank/DDBJ whole genome shotgun (WGS) entry which is preliminary data.</text>
</comment>
<dbReference type="Pfam" id="PF13456">
    <property type="entry name" value="RVT_3"/>
    <property type="match status" value="1"/>
</dbReference>
<proteinExistence type="predicted"/>
<feature type="domain" description="RNase H type-1" evidence="1">
    <location>
        <begin position="13"/>
        <end position="134"/>
    </location>
</feature>
<evidence type="ECO:0000259" key="1">
    <source>
        <dbReference type="Pfam" id="PF13456"/>
    </source>
</evidence>
<dbReference type="Gene3D" id="3.30.420.10">
    <property type="entry name" value="Ribonuclease H-like superfamily/Ribonuclease H"/>
    <property type="match status" value="1"/>
</dbReference>
<dbReference type="InterPro" id="IPR012337">
    <property type="entry name" value="RNaseH-like_sf"/>
</dbReference>
<dbReference type="SUPFAM" id="SSF53098">
    <property type="entry name" value="Ribonuclease H-like"/>
    <property type="match status" value="1"/>
</dbReference>
<evidence type="ECO:0000313" key="3">
    <source>
        <dbReference type="Proteomes" id="UP001396334"/>
    </source>
</evidence>
<dbReference type="Proteomes" id="UP001396334">
    <property type="component" value="Unassembled WGS sequence"/>
</dbReference>
<dbReference type="InterPro" id="IPR036397">
    <property type="entry name" value="RNaseH_sf"/>
</dbReference>
<keyword evidence="3" id="KW-1185">Reference proteome</keyword>
<evidence type="ECO:0000313" key="2">
    <source>
        <dbReference type="EMBL" id="KAK9007173.1"/>
    </source>
</evidence>
<name>A0ABR2R2J5_9ROSI</name>
<reference evidence="2 3" key="1">
    <citation type="journal article" date="2024" name="G3 (Bethesda)">
        <title>Genome assembly of Hibiscus sabdariffa L. provides insights into metabolisms of medicinal natural products.</title>
        <authorList>
            <person name="Kim T."/>
        </authorList>
    </citation>
    <scope>NUCLEOTIDE SEQUENCE [LARGE SCALE GENOMIC DNA]</scope>
    <source>
        <strain evidence="2">TK-2024</strain>
        <tissue evidence="2">Old leaves</tissue>
    </source>
</reference>
<dbReference type="PANTHER" id="PTHR47074:SF61">
    <property type="entry name" value="RNASE H TYPE-1 DOMAIN-CONTAINING PROTEIN"/>
    <property type="match status" value="1"/>
</dbReference>
<sequence>MWSAPVLNVVKCNFNSAFDVQCNGSTSGTLCQNTDGIIMEARVVPDWNVADAFMAEALACLQAVIFANELGFRRVVFEGDSLAVIRRVSASFSDYSVISPIVNDIREALKGLESVSFSFFHREGNKSSHSLARDGRGFSLPRFWIEEAALGATSVATLDWEKLNAD</sequence>
<protein>
    <recommendedName>
        <fullName evidence="1">RNase H type-1 domain-containing protein</fullName>
    </recommendedName>
</protein>
<accession>A0ABR2R2J5</accession>
<dbReference type="PANTHER" id="PTHR47074">
    <property type="entry name" value="BNAC02G40300D PROTEIN"/>
    <property type="match status" value="1"/>
</dbReference>
<dbReference type="EMBL" id="JBBPBN010000027">
    <property type="protein sequence ID" value="KAK9007173.1"/>
    <property type="molecule type" value="Genomic_DNA"/>
</dbReference>
<dbReference type="InterPro" id="IPR002156">
    <property type="entry name" value="RNaseH_domain"/>
</dbReference>
<dbReference type="InterPro" id="IPR044730">
    <property type="entry name" value="RNase_H-like_dom_plant"/>
</dbReference>
<dbReference type="CDD" id="cd06222">
    <property type="entry name" value="RNase_H_like"/>
    <property type="match status" value="1"/>
</dbReference>